<keyword evidence="1" id="KW-0472">Membrane</keyword>
<keyword evidence="1" id="KW-0812">Transmembrane</keyword>
<gene>
    <name evidence="2" type="ORF">DLM75_16080</name>
</gene>
<comment type="caution">
    <text evidence="2">The sequence shown here is derived from an EMBL/GenBank/DDBJ whole genome shotgun (WGS) entry which is preliminary data.</text>
</comment>
<dbReference type="AlphaFoldDB" id="A0A396Z1H1"/>
<evidence type="ECO:0000256" key="1">
    <source>
        <dbReference type="SAM" id="Phobius"/>
    </source>
</evidence>
<name>A0A396Z1H1_9LEPT</name>
<proteinExistence type="predicted"/>
<dbReference type="PROSITE" id="PS51257">
    <property type="entry name" value="PROKAR_LIPOPROTEIN"/>
    <property type="match status" value="1"/>
</dbReference>
<protein>
    <submittedName>
        <fullName evidence="2">Uncharacterized protein</fullName>
    </submittedName>
</protein>
<evidence type="ECO:0000313" key="2">
    <source>
        <dbReference type="EMBL" id="RHX89351.1"/>
    </source>
</evidence>
<keyword evidence="1" id="KW-1133">Transmembrane helix</keyword>
<reference evidence="3" key="1">
    <citation type="submission" date="2018-05" db="EMBL/GenBank/DDBJ databases">
        <title>Leptospira yasudae sp. nov. and Leptospira stimsonii sp. nov., two pathogenic species of the genus Leptospira isolated from environmental sources.</title>
        <authorList>
            <person name="Casanovas-Massana A."/>
            <person name="Hamond C."/>
            <person name="Santos L.A."/>
            <person name="Hacker K.P."/>
            <person name="Balassiano I."/>
            <person name="Medeiros M.A."/>
            <person name="Reis M.G."/>
            <person name="Ko A.I."/>
            <person name="Wunder E.A."/>
        </authorList>
    </citation>
    <scope>NUCLEOTIDE SEQUENCE [LARGE SCALE GENOMIC DNA]</scope>
    <source>
        <strain evidence="3">Yale</strain>
    </source>
</reference>
<sequence length="71" mass="8558">MYVFRKNEYTICEDVLTEDSNFVLLFFAGCNAYKMVTFFGLWKYQLHPLSVRILFTHEKQISVQKTYLKYS</sequence>
<dbReference type="Proteomes" id="UP000265798">
    <property type="component" value="Unassembled WGS sequence"/>
</dbReference>
<accession>A0A396Z1H1</accession>
<organism evidence="2 3">
    <name type="scientific">Leptospira stimsonii</name>
    <dbReference type="NCBI Taxonomy" id="2202203"/>
    <lineage>
        <taxon>Bacteria</taxon>
        <taxon>Pseudomonadati</taxon>
        <taxon>Spirochaetota</taxon>
        <taxon>Spirochaetia</taxon>
        <taxon>Leptospirales</taxon>
        <taxon>Leptospiraceae</taxon>
        <taxon>Leptospira</taxon>
    </lineage>
</organism>
<evidence type="ECO:0000313" key="3">
    <source>
        <dbReference type="Proteomes" id="UP000265798"/>
    </source>
</evidence>
<feature type="transmembrane region" description="Helical" evidence="1">
    <location>
        <begin position="22"/>
        <end position="42"/>
    </location>
</feature>
<dbReference type="EMBL" id="QHCT01000004">
    <property type="protein sequence ID" value="RHX89351.1"/>
    <property type="molecule type" value="Genomic_DNA"/>
</dbReference>